<evidence type="ECO:0000313" key="3">
    <source>
        <dbReference type="Proteomes" id="UP000246464"/>
    </source>
</evidence>
<keyword evidence="2" id="KW-0808">Transferase</keyword>
<dbReference type="InterPro" id="IPR046861">
    <property type="entry name" value="SAM_KSR1_N"/>
</dbReference>
<dbReference type="Gene3D" id="6.10.140.1120">
    <property type="match status" value="1"/>
</dbReference>
<protein>
    <submittedName>
        <fullName evidence="2">Putative kinase suppressor of Ras 1-like</fullName>
    </submittedName>
</protein>
<dbReference type="Proteomes" id="UP000246464">
    <property type="component" value="Chromosome 3"/>
</dbReference>
<organism evidence="2 3">
    <name type="scientific">Scophthalmus maximus</name>
    <name type="common">Turbot</name>
    <name type="synonym">Psetta maxima</name>
    <dbReference type="NCBI Taxonomy" id="52904"/>
    <lineage>
        <taxon>Eukaryota</taxon>
        <taxon>Metazoa</taxon>
        <taxon>Chordata</taxon>
        <taxon>Craniata</taxon>
        <taxon>Vertebrata</taxon>
        <taxon>Euteleostomi</taxon>
        <taxon>Actinopterygii</taxon>
        <taxon>Neopterygii</taxon>
        <taxon>Teleostei</taxon>
        <taxon>Neoteleostei</taxon>
        <taxon>Acanthomorphata</taxon>
        <taxon>Carangaria</taxon>
        <taxon>Pleuronectiformes</taxon>
        <taxon>Pleuronectoidei</taxon>
        <taxon>Scophthalmidae</taxon>
        <taxon>Scophthalmus</taxon>
    </lineage>
</organism>
<dbReference type="InterPro" id="IPR046933">
    <property type="entry name" value="SAM_KSR1_N_sf"/>
</dbReference>
<accession>A0A2U9B3E1</accession>
<proteinExistence type="predicted"/>
<dbReference type="GO" id="GO:0016301">
    <property type="term" value="F:kinase activity"/>
    <property type="evidence" value="ECO:0007669"/>
    <property type="project" value="UniProtKB-KW"/>
</dbReference>
<evidence type="ECO:0000313" key="2">
    <source>
        <dbReference type="EMBL" id="AWO98464.1"/>
    </source>
</evidence>
<feature type="domain" description="Kinase suppressor RAS 1 N-terminal helical hairpin" evidence="1">
    <location>
        <begin position="23"/>
        <end position="60"/>
    </location>
</feature>
<keyword evidence="3" id="KW-1185">Reference proteome</keyword>
<dbReference type="EMBL" id="CP026245">
    <property type="protein sequence ID" value="AWO98464.1"/>
    <property type="molecule type" value="Genomic_DNA"/>
</dbReference>
<evidence type="ECO:0000259" key="1">
    <source>
        <dbReference type="Pfam" id="PF20406"/>
    </source>
</evidence>
<keyword evidence="2" id="KW-0418">Kinase</keyword>
<gene>
    <name evidence="2" type="ORF">SMAX5B_008434</name>
</gene>
<name>A0A2U9B3E1_SCOMX</name>
<sequence>MDGGAGRGHGLVSAAAEEALRRCRLIQRLVDGSISSLQALRTACASGHRLAPQEIRTLEVRQHCNVINTQQYVYSSITDTLQSVKVTLTKYMWTQLQWKQTVPERERPEPLTRYPRLETWLLTADVTPQFIQGHLTQHA</sequence>
<dbReference type="AlphaFoldDB" id="A0A2U9B3E1"/>
<dbReference type="Pfam" id="PF20406">
    <property type="entry name" value="SAM_KSR1_N"/>
    <property type="match status" value="1"/>
</dbReference>
<reference evidence="2 3" key="1">
    <citation type="submission" date="2017-12" db="EMBL/GenBank/DDBJ databases">
        <title>Integrating genomic resources of turbot (Scophthalmus maximus) in depth evaluation of genetic and physical mapping variation across individuals.</title>
        <authorList>
            <person name="Martinez P."/>
        </authorList>
    </citation>
    <scope>NUCLEOTIDE SEQUENCE [LARGE SCALE GENOMIC DNA]</scope>
</reference>